<dbReference type="GO" id="GO:0016020">
    <property type="term" value="C:membrane"/>
    <property type="evidence" value="ECO:0007669"/>
    <property type="project" value="InterPro"/>
</dbReference>
<dbReference type="AlphaFoldDB" id="A0AA88J7I9"/>
<proteinExistence type="predicted"/>
<accession>A0AA88J7I9</accession>
<comment type="caution">
    <text evidence="2">The sequence shown here is derived from an EMBL/GenBank/DDBJ whole genome shotgun (WGS) entry which is preliminary data.</text>
</comment>
<reference evidence="2" key="1">
    <citation type="submission" date="2023-07" db="EMBL/GenBank/DDBJ databases">
        <title>draft genome sequence of fig (Ficus carica).</title>
        <authorList>
            <person name="Takahashi T."/>
            <person name="Nishimura K."/>
        </authorList>
    </citation>
    <scope>NUCLEOTIDE SEQUENCE</scope>
</reference>
<dbReference type="Gene3D" id="3.30.750.24">
    <property type="entry name" value="STAS domain"/>
    <property type="match status" value="1"/>
</dbReference>
<evidence type="ECO:0000256" key="1">
    <source>
        <dbReference type="SAM" id="Phobius"/>
    </source>
</evidence>
<evidence type="ECO:0000313" key="3">
    <source>
        <dbReference type="Proteomes" id="UP001187192"/>
    </source>
</evidence>
<dbReference type="InterPro" id="IPR001902">
    <property type="entry name" value="SLC26A/SulP_fam"/>
</dbReference>
<name>A0AA88J7I9_FICCA</name>
<organism evidence="2 3">
    <name type="scientific">Ficus carica</name>
    <name type="common">Common fig</name>
    <dbReference type="NCBI Taxonomy" id="3494"/>
    <lineage>
        <taxon>Eukaryota</taxon>
        <taxon>Viridiplantae</taxon>
        <taxon>Streptophyta</taxon>
        <taxon>Embryophyta</taxon>
        <taxon>Tracheophyta</taxon>
        <taxon>Spermatophyta</taxon>
        <taxon>Magnoliopsida</taxon>
        <taxon>eudicotyledons</taxon>
        <taxon>Gunneridae</taxon>
        <taxon>Pentapetalae</taxon>
        <taxon>rosids</taxon>
        <taxon>fabids</taxon>
        <taxon>Rosales</taxon>
        <taxon>Moraceae</taxon>
        <taxon>Ficeae</taxon>
        <taxon>Ficus</taxon>
    </lineage>
</organism>
<feature type="transmembrane region" description="Helical" evidence="1">
    <location>
        <begin position="6"/>
        <end position="29"/>
    </location>
</feature>
<keyword evidence="1" id="KW-0472">Membrane</keyword>
<gene>
    <name evidence="2" type="ORF">TIFTF001_032141</name>
</gene>
<keyword evidence="3" id="KW-1185">Reference proteome</keyword>
<keyword evidence="1" id="KW-1133">Transmembrane helix</keyword>
<dbReference type="EMBL" id="BTGU01000141">
    <property type="protein sequence ID" value="GMN63066.1"/>
    <property type="molecule type" value="Genomic_DNA"/>
</dbReference>
<dbReference type="PANTHER" id="PTHR11814">
    <property type="entry name" value="SULFATE TRANSPORTER"/>
    <property type="match status" value="1"/>
</dbReference>
<sequence>MGAFFGVVFISVEIGLLIAVSLSFAKLLLQVTRPRTTLLGKLPRTTVYRNIQQYPDAEKIPGIVCES</sequence>
<dbReference type="InterPro" id="IPR036513">
    <property type="entry name" value="STAS_dom_sf"/>
</dbReference>
<dbReference type="Proteomes" id="UP001187192">
    <property type="component" value="Unassembled WGS sequence"/>
</dbReference>
<protein>
    <submittedName>
        <fullName evidence="2">Uncharacterized protein</fullName>
    </submittedName>
</protein>
<evidence type="ECO:0000313" key="2">
    <source>
        <dbReference type="EMBL" id="GMN63066.1"/>
    </source>
</evidence>
<dbReference type="GO" id="GO:0055085">
    <property type="term" value="P:transmembrane transport"/>
    <property type="evidence" value="ECO:0007669"/>
    <property type="project" value="InterPro"/>
</dbReference>
<keyword evidence="1" id="KW-0812">Transmembrane</keyword>